<gene>
    <name evidence="1" type="ORF">LOK49_LG15G00489</name>
</gene>
<dbReference type="EMBL" id="CM045768">
    <property type="protein sequence ID" value="KAI7983910.1"/>
    <property type="molecule type" value="Genomic_DNA"/>
</dbReference>
<evidence type="ECO:0000313" key="2">
    <source>
        <dbReference type="Proteomes" id="UP001060215"/>
    </source>
</evidence>
<organism evidence="1 2">
    <name type="scientific">Camellia lanceoleosa</name>
    <dbReference type="NCBI Taxonomy" id="1840588"/>
    <lineage>
        <taxon>Eukaryota</taxon>
        <taxon>Viridiplantae</taxon>
        <taxon>Streptophyta</taxon>
        <taxon>Embryophyta</taxon>
        <taxon>Tracheophyta</taxon>
        <taxon>Spermatophyta</taxon>
        <taxon>Magnoliopsida</taxon>
        <taxon>eudicotyledons</taxon>
        <taxon>Gunneridae</taxon>
        <taxon>Pentapetalae</taxon>
        <taxon>asterids</taxon>
        <taxon>Ericales</taxon>
        <taxon>Theaceae</taxon>
        <taxon>Camellia</taxon>
    </lineage>
</organism>
<protein>
    <submittedName>
        <fullName evidence="1">Increased DNA methylation 1</fullName>
    </submittedName>
</protein>
<name>A0ACC0F5N4_9ERIC</name>
<accession>A0ACC0F5N4</accession>
<comment type="caution">
    <text evidence="1">The sequence shown here is derived from an EMBL/GenBank/DDBJ whole genome shotgun (WGS) entry which is preliminary data.</text>
</comment>
<proteinExistence type="predicted"/>
<keyword evidence="2" id="KW-1185">Reference proteome</keyword>
<dbReference type="Proteomes" id="UP001060215">
    <property type="component" value="Chromosome 11"/>
</dbReference>
<evidence type="ECO:0000313" key="1">
    <source>
        <dbReference type="EMBL" id="KAI7983910.1"/>
    </source>
</evidence>
<sequence>MAAKSDNGQVLEKDTVDSYRNKADGIINDCGNDKKGPDLVSIELDCVKEIMGESEHVECGEDVDVDVDVDVGADTNADTARPKIGRGRRGRKRRRVESSDKLEDEVHLGIEKGDETNNTGGNDEEGRVPPECVEEKKMEGKRNGSEDFEQIECNKEADVNGIGDYHIGMSKTGRGRRGRKRKMADSPVGNVDNGAQKKKAKEAPFDGRAEVGCRILRSMTVVMSGGEKMVDGGLAEGVVGGKVKKESDSSSKEIVEVEKDLVVRRGRGRPPKAQGKSGSLKVIGCEKHKEIGSRKPKSKLKRHRGRPPKVQGKSGLLKVIGCVKRKEIEPRDNDDQPMSTEFADDGKHHGLADDSLHAGQKIIVNQSKMNKHKEGGELGMGRRAETKLLRERIIVLLKSAGWTIEYRPRLGREYNDAVYVSPQGKGYWSVTLAYRIHKQQVEDGDADSRTISSFTPIPDEEFSKLFRVRKVKRESKGQTEGANKTNKGVTRKKSFKKKHATGKIGRSKHGHKEKLGLAIISGAKSLKRRTKHGLNLEDRQNRKRLKGLDPDSEGFVLYDGKRSLLSWMIDLGTVQLNGKVQCMNRGGRITRDGIRCDCCNETLSVSDFTAHDGSNDSQPFQSIYLVSGSSLLQCLLDTWNKHEKSECVGFHSVDVDGEDPNDDTCNKCGDGGDLICCDGCPSTFHQICLNIQMFPSGDWHCVYCSCKFCGMVGGNTCQTDQNCDIPDSALLACRLCEQKYHQLCILRKDAVHVDSSCTSFCGKKCQEVFEQLQVLLGVKHQMEDGFSWTFIQRSDVSEDSLSSVPEKVECNSKLAVALSIMDECFLPIVDQRSGINMIRNVVYSCGANFGRLNYSGFFTAILERGDEIISVASIRIHGNHLAEMPFIGTRHIYRRQGMCRRLLNAIESALCSLNVEKLVIPAISELRQTWTSVFGFIPVEESNKKEMKYMNMIVFPGVDMLQKPLLKQQFVGENLISTAAAKSAEPRTEHQATPEGSGDSDAVSDSNILHEVSLDHAHGISTIVAPGESGLQLPDVHLNDASDITSGRVDFQESVTFNNCHVHSRVNRDNQDWESKEIKDYEASGRDALKLNGQHIMEEINRQENVHSGFTYVPPNENSKLSQLSTSGVEHKSSSVYQIASDASNCEKKTLNASDGEGKEGADCELNGLVNAVIEGSVHLSAEVMTQPQNEDLVPGSEISSKIFVSQDSVATNLMPPDVQCETQLNFKSHDVLVNPAPPSHSGAQDIENDCDASFPDDSNLCSCPREVAGSHEPEEIVSVHNNCLPLGGAFDDASKPNSQTYVSNGLCLSSVCRSGVDIHDLREEFAASHTDSHSLDIDSLPNRPQMSVKESESGSRVDHTSISLCHPEPLCNSSSSPDLTCLCTSDSCNASGIPEVESCRLLRNCNPC</sequence>
<reference evidence="1 2" key="1">
    <citation type="journal article" date="2022" name="Plant J.">
        <title>Chromosome-level genome of Camellia lanceoleosa provides a valuable resource for understanding genome evolution and self-incompatibility.</title>
        <authorList>
            <person name="Gong W."/>
            <person name="Xiao S."/>
            <person name="Wang L."/>
            <person name="Liao Z."/>
            <person name="Chang Y."/>
            <person name="Mo W."/>
            <person name="Hu G."/>
            <person name="Li W."/>
            <person name="Zhao G."/>
            <person name="Zhu H."/>
            <person name="Hu X."/>
            <person name="Ji K."/>
            <person name="Xiang X."/>
            <person name="Song Q."/>
            <person name="Yuan D."/>
            <person name="Jin S."/>
            <person name="Zhang L."/>
        </authorList>
    </citation>
    <scope>NUCLEOTIDE SEQUENCE [LARGE SCALE GENOMIC DNA]</scope>
    <source>
        <strain evidence="1">SQ_2022a</strain>
    </source>
</reference>